<organism evidence="1 2">
    <name type="scientific">Paraburkholderia unamae</name>
    <dbReference type="NCBI Taxonomy" id="219649"/>
    <lineage>
        <taxon>Bacteria</taxon>
        <taxon>Pseudomonadati</taxon>
        <taxon>Pseudomonadota</taxon>
        <taxon>Betaproteobacteria</taxon>
        <taxon>Burkholderiales</taxon>
        <taxon>Burkholderiaceae</taxon>
        <taxon>Paraburkholderia</taxon>
    </lineage>
</organism>
<proteinExistence type="predicted"/>
<reference evidence="1 2" key="1">
    <citation type="submission" date="2018-05" db="EMBL/GenBank/DDBJ databases">
        <title>Genomic Encyclopedia of Type Strains, Phase IV (KMG-V): Genome sequencing to study the core and pangenomes of soil and plant-associated prokaryotes.</title>
        <authorList>
            <person name="Whitman W."/>
        </authorList>
    </citation>
    <scope>NUCLEOTIDE SEQUENCE [LARGE SCALE GENOMIC DNA]</scope>
    <source>
        <strain evidence="1 2">SCZa-39</strain>
    </source>
</reference>
<evidence type="ECO:0000313" key="1">
    <source>
        <dbReference type="EMBL" id="PVX77798.1"/>
    </source>
</evidence>
<evidence type="ECO:0000313" key="2">
    <source>
        <dbReference type="Proteomes" id="UP000245712"/>
    </source>
</evidence>
<name>A0ABX5KFS9_9BURK</name>
<gene>
    <name evidence="1" type="ORF">C7402_11425</name>
</gene>
<protein>
    <submittedName>
        <fullName evidence="1">Uncharacterized protein</fullName>
    </submittedName>
</protein>
<accession>A0ABX5KFS9</accession>
<keyword evidence="2" id="KW-1185">Reference proteome</keyword>
<sequence length="180" mass="19703">MAPGFRHAAVIRRAAMVADRNNGVRHRRNVLRALRVLACRRAAHGEEREQTGKKETAQKNHATWGNELTELMRIIISHGRRHDARAAMNNLYPIMAHAKALAANSYGILMLSGIVKVDFLAGGKVLGYYNARALSYGLQAGAKQYLDESSGWSIGSGTSVVIVGVSDLWPYYANDNENAG</sequence>
<dbReference type="Proteomes" id="UP000245712">
    <property type="component" value="Unassembled WGS sequence"/>
</dbReference>
<comment type="caution">
    <text evidence="1">The sequence shown here is derived from an EMBL/GenBank/DDBJ whole genome shotgun (WGS) entry which is preliminary data.</text>
</comment>
<dbReference type="EMBL" id="QEOB01000014">
    <property type="protein sequence ID" value="PVX77798.1"/>
    <property type="molecule type" value="Genomic_DNA"/>
</dbReference>